<dbReference type="InterPro" id="IPR030678">
    <property type="entry name" value="Peptide/Ni-bd"/>
</dbReference>
<sequence length="517" mass="58401">MRKSVIFILILAVVLTSSMVAFAENGEEDSIVIGMGSDGNALDPRYVTTASGMYVSSQIFNGLLKLDKNLEYQPDLAEFEMPSDSEYVFHLKEGVYFHDGTELTAEDVKYTYESMLDPDKSSPKAGNYLNIIGAEEFNEGETDSVEGIEIIDEYTISFQLEAPHAPFLVNMNTGIVPKHLAENNKDDFEANPVGTGPFMFESREIDEKTVLVANDDYFEGRPNIDSVEYRIIPESAAAVIELETGVLDVLMSVSEDDLPIIEDDDSINLASIAGTNYNYIGFNVTNKPVDNKYLRKAIAYSLDKDSIAEHFHGTRTHVPLPGSHPWVEEFSDSTAINQYEYDMDRAQEMLAEGDYDGETVTIKTSEGRQELAQIMQQMMSSVGIDVEIELLEWGTFYDDVVEGDAEIYLLGWYGIIDPDAYWFFHSDMTPPQGGSNRMYYSNEKADELLIQGREEVDEEERKAIYHDLYEVLTEDLPMIFLYSEEDSYAYRDHLEGFEAAPYPVTILKQLKNVRIVD</sequence>
<comment type="similarity">
    <text evidence="1">Belongs to the bacterial solute-binding protein 5 family.</text>
</comment>
<dbReference type="RefSeq" id="WP_270454353.1">
    <property type="nucleotide sequence ID" value="NZ_JADPIE010000005.1"/>
</dbReference>
<dbReference type="AlphaFoldDB" id="A0A931F6X3"/>
<keyword evidence="3 4" id="KW-0732">Signal</keyword>
<dbReference type="SUPFAM" id="SSF53850">
    <property type="entry name" value="Periplasmic binding protein-like II"/>
    <property type="match status" value="1"/>
</dbReference>
<dbReference type="InterPro" id="IPR039424">
    <property type="entry name" value="SBP_5"/>
</dbReference>
<gene>
    <name evidence="6" type="ORF">I0Q91_09835</name>
</gene>
<dbReference type="PANTHER" id="PTHR30290">
    <property type="entry name" value="PERIPLASMIC BINDING COMPONENT OF ABC TRANSPORTER"/>
    <property type="match status" value="1"/>
</dbReference>
<name>A0A931F6X3_9FIRM</name>
<dbReference type="EMBL" id="JADPIE010000005">
    <property type="protein sequence ID" value="MBF8437380.1"/>
    <property type="molecule type" value="Genomic_DNA"/>
</dbReference>
<dbReference type="Proteomes" id="UP000621436">
    <property type="component" value="Unassembled WGS sequence"/>
</dbReference>
<dbReference type="GO" id="GO:0043190">
    <property type="term" value="C:ATP-binding cassette (ABC) transporter complex"/>
    <property type="evidence" value="ECO:0007669"/>
    <property type="project" value="InterPro"/>
</dbReference>
<dbReference type="Pfam" id="PF00496">
    <property type="entry name" value="SBP_bac_5"/>
    <property type="match status" value="1"/>
</dbReference>
<evidence type="ECO:0000256" key="4">
    <source>
        <dbReference type="SAM" id="SignalP"/>
    </source>
</evidence>
<dbReference type="GO" id="GO:0042597">
    <property type="term" value="C:periplasmic space"/>
    <property type="evidence" value="ECO:0007669"/>
    <property type="project" value="UniProtKB-ARBA"/>
</dbReference>
<dbReference type="GO" id="GO:1904680">
    <property type="term" value="F:peptide transmembrane transporter activity"/>
    <property type="evidence" value="ECO:0007669"/>
    <property type="project" value="TreeGrafter"/>
</dbReference>
<evidence type="ECO:0000313" key="7">
    <source>
        <dbReference type="Proteomes" id="UP000621436"/>
    </source>
</evidence>
<reference evidence="6" key="1">
    <citation type="submission" date="2020-11" db="EMBL/GenBank/DDBJ databases">
        <title>Halonatronomonas betainensis gen. nov., sp. nov. a novel haloalkaliphilic representative of the family Halanaerobiacae capable of betaine degradation.</title>
        <authorList>
            <person name="Boltyanskaya Y."/>
            <person name="Kevbrin V."/>
            <person name="Detkova E."/>
            <person name="Grouzdev D.S."/>
            <person name="Koziaeva V."/>
            <person name="Zhilina T."/>
        </authorList>
    </citation>
    <scope>NUCLEOTIDE SEQUENCE</scope>
    <source>
        <strain evidence="6">Z-7014</strain>
    </source>
</reference>
<feature type="domain" description="Solute-binding protein family 5" evidence="5">
    <location>
        <begin position="71"/>
        <end position="428"/>
    </location>
</feature>
<feature type="chain" id="PRO_5037909769" evidence="4">
    <location>
        <begin position="24"/>
        <end position="517"/>
    </location>
</feature>
<dbReference type="InterPro" id="IPR000914">
    <property type="entry name" value="SBP_5_dom"/>
</dbReference>
<feature type="signal peptide" evidence="4">
    <location>
        <begin position="1"/>
        <end position="23"/>
    </location>
</feature>
<dbReference type="PIRSF" id="PIRSF002741">
    <property type="entry name" value="MppA"/>
    <property type="match status" value="1"/>
</dbReference>
<proteinExistence type="inferred from homology"/>
<dbReference type="Gene3D" id="3.90.76.10">
    <property type="entry name" value="Dipeptide-binding Protein, Domain 1"/>
    <property type="match status" value="1"/>
</dbReference>
<evidence type="ECO:0000256" key="3">
    <source>
        <dbReference type="ARBA" id="ARBA00022729"/>
    </source>
</evidence>
<comment type="caution">
    <text evidence="6">The sequence shown here is derived from an EMBL/GenBank/DDBJ whole genome shotgun (WGS) entry which is preliminary data.</text>
</comment>
<dbReference type="Gene3D" id="3.10.105.10">
    <property type="entry name" value="Dipeptide-binding Protein, Domain 3"/>
    <property type="match status" value="1"/>
</dbReference>
<accession>A0A931F6X3</accession>
<dbReference type="CDD" id="cd00995">
    <property type="entry name" value="PBP2_NikA_DppA_OppA_like"/>
    <property type="match status" value="1"/>
</dbReference>
<evidence type="ECO:0000256" key="2">
    <source>
        <dbReference type="ARBA" id="ARBA00022448"/>
    </source>
</evidence>
<keyword evidence="7" id="KW-1185">Reference proteome</keyword>
<dbReference type="GO" id="GO:0015833">
    <property type="term" value="P:peptide transport"/>
    <property type="evidence" value="ECO:0007669"/>
    <property type="project" value="TreeGrafter"/>
</dbReference>
<organism evidence="6 7">
    <name type="scientific">Halonatronomonas betaini</name>
    <dbReference type="NCBI Taxonomy" id="2778430"/>
    <lineage>
        <taxon>Bacteria</taxon>
        <taxon>Bacillati</taxon>
        <taxon>Bacillota</taxon>
        <taxon>Clostridia</taxon>
        <taxon>Halanaerobiales</taxon>
        <taxon>Halarsenatibacteraceae</taxon>
        <taxon>Halonatronomonas</taxon>
    </lineage>
</organism>
<evidence type="ECO:0000313" key="6">
    <source>
        <dbReference type="EMBL" id="MBF8437380.1"/>
    </source>
</evidence>
<dbReference type="Gene3D" id="3.40.190.10">
    <property type="entry name" value="Periplasmic binding protein-like II"/>
    <property type="match status" value="1"/>
</dbReference>
<evidence type="ECO:0000256" key="1">
    <source>
        <dbReference type="ARBA" id="ARBA00005695"/>
    </source>
</evidence>
<dbReference type="PANTHER" id="PTHR30290:SF9">
    <property type="entry name" value="OLIGOPEPTIDE-BINDING PROTEIN APPA"/>
    <property type="match status" value="1"/>
</dbReference>
<protein>
    <submittedName>
        <fullName evidence="6">ABC transporter substrate-binding protein</fullName>
    </submittedName>
</protein>
<evidence type="ECO:0000259" key="5">
    <source>
        <dbReference type="Pfam" id="PF00496"/>
    </source>
</evidence>
<keyword evidence="2" id="KW-0813">Transport</keyword>